<keyword evidence="2" id="KW-1185">Reference proteome</keyword>
<sequence length="118" mass="13747">MTERESKKITVRFWSSEKGNQPVLELIRYLSRSDKIKVGDDLKTVELGWPIGMPVCRPMGNGLNEVRTTLSNNRELRILFFVQEQEAVLLHAFFKKTQQTPKQDLALARARMRECKVR</sequence>
<organism evidence="1 2">
    <name type="scientific">Roseomonas haemaphysalidis</name>
    <dbReference type="NCBI Taxonomy" id="2768162"/>
    <lineage>
        <taxon>Bacteria</taxon>
        <taxon>Pseudomonadati</taxon>
        <taxon>Pseudomonadota</taxon>
        <taxon>Alphaproteobacteria</taxon>
        <taxon>Acetobacterales</taxon>
        <taxon>Roseomonadaceae</taxon>
        <taxon>Roseomonas</taxon>
    </lineage>
</organism>
<comment type="caution">
    <text evidence="1">The sequence shown here is derived from an EMBL/GenBank/DDBJ whole genome shotgun (WGS) entry which is preliminary data.</text>
</comment>
<dbReference type="Proteomes" id="UP001518989">
    <property type="component" value="Unassembled WGS sequence"/>
</dbReference>
<protein>
    <submittedName>
        <fullName evidence="1">Type II toxin-antitoxin system RelE/ParE family toxin</fullName>
    </submittedName>
</protein>
<evidence type="ECO:0000313" key="1">
    <source>
        <dbReference type="EMBL" id="MBO1081848.1"/>
    </source>
</evidence>
<accession>A0ABS3KWK4</accession>
<dbReference type="InterPro" id="IPR009241">
    <property type="entry name" value="HigB-like"/>
</dbReference>
<evidence type="ECO:0000313" key="2">
    <source>
        <dbReference type="Proteomes" id="UP001518989"/>
    </source>
</evidence>
<reference evidence="1 2" key="1">
    <citation type="submission" date="2020-09" db="EMBL/GenBank/DDBJ databases">
        <title>Roseomonas.</title>
        <authorList>
            <person name="Zhu W."/>
        </authorList>
    </citation>
    <scope>NUCLEOTIDE SEQUENCE [LARGE SCALE GENOMIC DNA]</scope>
    <source>
        <strain evidence="1 2">573</strain>
    </source>
</reference>
<dbReference type="Pfam" id="PF05973">
    <property type="entry name" value="Gp49"/>
    <property type="match status" value="1"/>
</dbReference>
<name>A0ABS3KWK4_9PROT</name>
<gene>
    <name evidence="1" type="ORF">IAI61_22735</name>
</gene>
<proteinExistence type="predicted"/>
<dbReference type="RefSeq" id="WP_207420035.1">
    <property type="nucleotide sequence ID" value="NZ_CP061184.1"/>
</dbReference>
<dbReference type="EMBL" id="JACTNG010000023">
    <property type="protein sequence ID" value="MBO1081848.1"/>
    <property type="molecule type" value="Genomic_DNA"/>
</dbReference>